<evidence type="ECO:0000256" key="2">
    <source>
        <dbReference type="ARBA" id="ARBA00022676"/>
    </source>
</evidence>
<evidence type="ECO:0000313" key="7">
    <source>
        <dbReference type="Proteomes" id="UP000659698"/>
    </source>
</evidence>
<dbReference type="InterPro" id="IPR001173">
    <property type="entry name" value="Glyco_trans_2-like"/>
</dbReference>
<keyword evidence="7" id="KW-1185">Reference proteome</keyword>
<dbReference type="PANTHER" id="PTHR43630:SF1">
    <property type="entry name" value="POLY-BETA-1,6-N-ACETYL-D-GLUCOSAMINE SYNTHASE"/>
    <property type="match status" value="1"/>
</dbReference>
<protein>
    <submittedName>
        <fullName evidence="6">Glycosyltransferase</fullName>
    </submittedName>
</protein>
<keyword evidence="4" id="KW-0472">Membrane</keyword>
<dbReference type="RefSeq" id="WP_186642008.1">
    <property type="nucleotide sequence ID" value="NZ_JACOAF010000058.1"/>
</dbReference>
<dbReference type="Gene3D" id="3.90.550.10">
    <property type="entry name" value="Spore Coat Polysaccharide Biosynthesis Protein SpsA, Chain A"/>
    <property type="match status" value="1"/>
</dbReference>
<keyword evidence="2" id="KW-0328">Glycosyltransferase</keyword>
<dbReference type="InterPro" id="IPR029044">
    <property type="entry name" value="Nucleotide-diphossugar_trans"/>
</dbReference>
<feature type="transmembrane region" description="Helical" evidence="4">
    <location>
        <begin position="20"/>
        <end position="42"/>
    </location>
</feature>
<feature type="transmembrane region" description="Helical" evidence="4">
    <location>
        <begin position="365"/>
        <end position="387"/>
    </location>
</feature>
<reference evidence="6 7" key="1">
    <citation type="journal article" date="2019" name="Int. J. Syst. Evol. Microbiol.">
        <title>Rufibacter sediminis sp. nov., isolated from freshwater lake sediment.</title>
        <authorList>
            <person name="Qu J.H."/>
            <person name="Zhang L.J."/>
            <person name="Fu Y.H."/>
            <person name="Li H.F."/>
        </authorList>
    </citation>
    <scope>NUCLEOTIDE SEQUENCE [LARGE SCALE GENOMIC DNA]</scope>
    <source>
        <strain evidence="6 7">H-1</strain>
    </source>
</reference>
<dbReference type="SUPFAM" id="SSF53448">
    <property type="entry name" value="Nucleotide-diphospho-sugar transferases"/>
    <property type="match status" value="1"/>
</dbReference>
<keyword evidence="3" id="KW-0808">Transferase</keyword>
<comment type="caution">
    <text evidence="6">The sequence shown here is derived from an EMBL/GenBank/DDBJ whole genome shotgun (WGS) entry which is preliminary data.</text>
</comment>
<evidence type="ECO:0000256" key="4">
    <source>
        <dbReference type="SAM" id="Phobius"/>
    </source>
</evidence>
<organism evidence="6 7">
    <name type="scientific">Rufibacter sediminis</name>
    <dbReference type="NCBI Taxonomy" id="2762756"/>
    <lineage>
        <taxon>Bacteria</taxon>
        <taxon>Pseudomonadati</taxon>
        <taxon>Bacteroidota</taxon>
        <taxon>Cytophagia</taxon>
        <taxon>Cytophagales</taxon>
        <taxon>Hymenobacteraceae</taxon>
        <taxon>Rufibacter</taxon>
    </lineage>
</organism>
<proteinExistence type="inferred from homology"/>
<feature type="domain" description="Glycosyltransferase 2-like" evidence="5">
    <location>
        <begin position="66"/>
        <end position="172"/>
    </location>
</feature>
<evidence type="ECO:0000313" key="6">
    <source>
        <dbReference type="EMBL" id="MBC3542302.1"/>
    </source>
</evidence>
<gene>
    <name evidence="6" type="ORF">H7U12_21640</name>
</gene>
<feature type="transmembrane region" description="Helical" evidence="4">
    <location>
        <begin position="308"/>
        <end position="328"/>
    </location>
</feature>
<name>A0ABR6VZN9_9BACT</name>
<comment type="similarity">
    <text evidence="1">Belongs to the glycosyltransferase 2 family.</text>
</comment>
<keyword evidence="4" id="KW-1133">Transmembrane helix</keyword>
<evidence type="ECO:0000256" key="3">
    <source>
        <dbReference type="ARBA" id="ARBA00022679"/>
    </source>
</evidence>
<dbReference type="Proteomes" id="UP000659698">
    <property type="component" value="Unassembled WGS sequence"/>
</dbReference>
<sequence length="401" mass="45305">MDPEHRPSQRLGADLCITPQTFYSALMLFLLLLVGVYAMVLVRSWIAWRKLKSPSLTAETPPVFFSVILPVRNEARNILSLLQDLEWQQYPSSQYEVIVVDDHSEDGTPELVRQFQQQSNMNLSLLFLSHFPGKRQKKAAVETGIRHAKGEWIACTDGDCHVSPQWLAALNQVRHEQQPQLISGPVSFAPVATVWQQLQALEFSALIAMGAASIAVRKPTMCNGANIAYSKSAFLDVNGFQGNEQVPSGDDEFLLHKIHRRYPGQIAFAKGKEALVETPASDSIRHFLHQRIRWASKWRHYDSYFSQVLALIVMGGNLAVLSALIAALAGWWPWWFLGIVLTTKMGADTLLLWEILGLFGKKRLLSLLWLLQLVYVPYMLFTAILGLRGQYHWKGRQLKTA</sequence>
<keyword evidence="4" id="KW-0812">Transmembrane</keyword>
<dbReference type="Pfam" id="PF00535">
    <property type="entry name" value="Glycos_transf_2"/>
    <property type="match status" value="1"/>
</dbReference>
<dbReference type="EMBL" id="JACOAF010000058">
    <property type="protein sequence ID" value="MBC3542302.1"/>
    <property type="molecule type" value="Genomic_DNA"/>
</dbReference>
<feature type="transmembrane region" description="Helical" evidence="4">
    <location>
        <begin position="334"/>
        <end position="353"/>
    </location>
</feature>
<evidence type="ECO:0000256" key="1">
    <source>
        <dbReference type="ARBA" id="ARBA00006739"/>
    </source>
</evidence>
<evidence type="ECO:0000259" key="5">
    <source>
        <dbReference type="Pfam" id="PF00535"/>
    </source>
</evidence>
<dbReference type="PANTHER" id="PTHR43630">
    <property type="entry name" value="POLY-BETA-1,6-N-ACETYL-D-GLUCOSAMINE SYNTHASE"/>
    <property type="match status" value="1"/>
</dbReference>
<accession>A0ABR6VZN9</accession>